<dbReference type="STRING" id="62928.azo2611"/>
<keyword evidence="3" id="KW-1185">Reference proteome</keyword>
<reference evidence="2 3" key="1">
    <citation type="journal article" date="2006" name="Nat. Biotechnol.">
        <title>Complete genome of the mutualistic, N2-fixing grass endophyte Azoarcus sp. strain BH72.</title>
        <authorList>
            <person name="Krause A."/>
            <person name="Ramakumar A."/>
            <person name="Bartels D."/>
            <person name="Battistoni F."/>
            <person name="Bekel T."/>
            <person name="Boch J."/>
            <person name="Boehm M."/>
            <person name="Friedrich F."/>
            <person name="Hurek T."/>
            <person name="Krause L."/>
            <person name="Linke B."/>
            <person name="McHardy A.C."/>
            <person name="Sarkar A."/>
            <person name="Schneiker S."/>
            <person name="Syed A.A."/>
            <person name="Thauer R."/>
            <person name="Vorhoelter F.-J."/>
            <person name="Weidner S."/>
            <person name="Puehler A."/>
            <person name="Reinhold-Hurek B."/>
            <person name="Kaiser O."/>
            <person name="Goesmann A."/>
        </authorList>
    </citation>
    <scope>NUCLEOTIDE SEQUENCE [LARGE SCALE GENOMIC DNA]</scope>
    <source>
        <strain evidence="2 3">BH72</strain>
    </source>
</reference>
<keyword evidence="1" id="KW-0472">Membrane</keyword>
<evidence type="ECO:0000313" key="2">
    <source>
        <dbReference type="EMBL" id="CAL95228.1"/>
    </source>
</evidence>
<dbReference type="Proteomes" id="UP000002588">
    <property type="component" value="Chromosome"/>
</dbReference>
<dbReference type="EMBL" id="AM406670">
    <property type="protein sequence ID" value="CAL95228.1"/>
    <property type="molecule type" value="Genomic_DNA"/>
</dbReference>
<protein>
    <submittedName>
        <fullName evidence="2">Conserved hypothetical membrane protein</fullName>
    </submittedName>
</protein>
<feature type="transmembrane region" description="Helical" evidence="1">
    <location>
        <begin position="159"/>
        <end position="182"/>
    </location>
</feature>
<dbReference type="AlphaFoldDB" id="A1K8S3"/>
<dbReference type="PANTHER" id="PTHR40115:SF1">
    <property type="entry name" value="INNER MEMBRANE PROTEIN WITH PEPSY TM HELIX"/>
    <property type="match status" value="1"/>
</dbReference>
<dbReference type="InterPro" id="IPR032307">
    <property type="entry name" value="PepSY_TM-like_2"/>
</dbReference>
<organism evidence="2 3">
    <name type="scientific">Azoarcus sp. (strain BH72)</name>
    <dbReference type="NCBI Taxonomy" id="418699"/>
    <lineage>
        <taxon>Bacteria</taxon>
        <taxon>Pseudomonadati</taxon>
        <taxon>Pseudomonadota</taxon>
        <taxon>Betaproteobacteria</taxon>
        <taxon>Rhodocyclales</taxon>
        <taxon>Zoogloeaceae</taxon>
        <taxon>Azoarcus</taxon>
    </lineage>
</organism>
<dbReference type="KEGG" id="azo:azo2611"/>
<feature type="transmembrane region" description="Helical" evidence="1">
    <location>
        <begin position="20"/>
        <end position="42"/>
    </location>
</feature>
<keyword evidence="1" id="KW-0812">Transmembrane</keyword>
<accession>A1K8S3</accession>
<keyword evidence="1" id="KW-1133">Transmembrane helix</keyword>
<dbReference type="eggNOG" id="COG3295">
    <property type="taxonomic scope" value="Bacteria"/>
</dbReference>
<sequence length="211" mass="23239">MKRVRTPAGKPNVQKWLRKLHAWIGLMLATVVLLFAVTGFLLNHRDVMKIPALQREEVRELVTLAETPATPQALLTQLALPLDPELGKLRTTVEAAREVEWDGRRVRQPERWRITHDTPSLATRVEYWAGASQAEVVRTKPNLWLHLARLHMAIGTGAGWILLADAVAIALALLSLSGFWLWGRLHGSTLRLGALSLGGGALVVTLALLAG</sequence>
<dbReference type="HOGENOM" id="CLU_094191_1_0_4"/>
<evidence type="ECO:0000313" key="3">
    <source>
        <dbReference type="Proteomes" id="UP000002588"/>
    </source>
</evidence>
<gene>
    <name evidence="2" type="ordered locus">azo2611</name>
</gene>
<dbReference type="Pfam" id="PF16357">
    <property type="entry name" value="PepSY_TM_like_2"/>
    <property type="match status" value="1"/>
</dbReference>
<name>A1K8S3_AZOSB</name>
<feature type="transmembrane region" description="Helical" evidence="1">
    <location>
        <begin position="188"/>
        <end position="210"/>
    </location>
</feature>
<proteinExistence type="predicted"/>
<dbReference type="PANTHER" id="PTHR40115">
    <property type="entry name" value="INNER MEMBRANE PROTEIN WITH PEPSY TM HELIX"/>
    <property type="match status" value="1"/>
</dbReference>
<evidence type="ECO:0000256" key="1">
    <source>
        <dbReference type="SAM" id="Phobius"/>
    </source>
</evidence>